<dbReference type="AlphaFoldDB" id="A0A232F806"/>
<evidence type="ECO:0000259" key="2">
    <source>
        <dbReference type="PROSITE" id="PS51465"/>
    </source>
</evidence>
<dbReference type="Pfam" id="PF07648">
    <property type="entry name" value="Kazal_2"/>
    <property type="match status" value="1"/>
</dbReference>
<feature type="signal peptide" evidence="1">
    <location>
        <begin position="1"/>
        <end position="23"/>
    </location>
</feature>
<sequence>MFKQTICLVLCVLLVSMIANTEAEGEPTRCACKVTRIRNPVCGSDNKTYDNLSKLTCKNKCEGTKLTVKHDGQCS</sequence>
<dbReference type="EMBL" id="NNAY01000775">
    <property type="protein sequence ID" value="OXU26583.1"/>
    <property type="molecule type" value="Genomic_DNA"/>
</dbReference>
<feature type="domain" description="Kazal-like" evidence="2">
    <location>
        <begin position="24"/>
        <end position="75"/>
    </location>
</feature>
<evidence type="ECO:0000313" key="3">
    <source>
        <dbReference type="EMBL" id="OXU26583.1"/>
    </source>
</evidence>
<protein>
    <recommendedName>
        <fullName evidence="2">Kazal-like domain-containing protein</fullName>
    </recommendedName>
</protein>
<keyword evidence="1" id="KW-0732">Signal</keyword>
<proteinExistence type="predicted"/>
<dbReference type="InterPro" id="IPR036058">
    <property type="entry name" value="Kazal_dom_sf"/>
</dbReference>
<gene>
    <name evidence="3" type="ORF">TSAR_012021</name>
</gene>
<name>A0A232F806_9HYME</name>
<dbReference type="CDD" id="cd00104">
    <property type="entry name" value="KAZAL_FS"/>
    <property type="match status" value="1"/>
</dbReference>
<dbReference type="SUPFAM" id="SSF100895">
    <property type="entry name" value="Kazal-type serine protease inhibitors"/>
    <property type="match status" value="1"/>
</dbReference>
<accession>A0A232F806</accession>
<dbReference type="InterPro" id="IPR002350">
    <property type="entry name" value="Kazal_dom"/>
</dbReference>
<organism evidence="3 4">
    <name type="scientific">Trichomalopsis sarcophagae</name>
    <dbReference type="NCBI Taxonomy" id="543379"/>
    <lineage>
        <taxon>Eukaryota</taxon>
        <taxon>Metazoa</taxon>
        <taxon>Ecdysozoa</taxon>
        <taxon>Arthropoda</taxon>
        <taxon>Hexapoda</taxon>
        <taxon>Insecta</taxon>
        <taxon>Pterygota</taxon>
        <taxon>Neoptera</taxon>
        <taxon>Endopterygota</taxon>
        <taxon>Hymenoptera</taxon>
        <taxon>Apocrita</taxon>
        <taxon>Proctotrupomorpha</taxon>
        <taxon>Chalcidoidea</taxon>
        <taxon>Pteromalidae</taxon>
        <taxon>Pteromalinae</taxon>
        <taxon>Trichomalopsis</taxon>
    </lineage>
</organism>
<comment type="caution">
    <text evidence="3">The sequence shown here is derived from an EMBL/GenBank/DDBJ whole genome shotgun (WGS) entry which is preliminary data.</text>
</comment>
<feature type="chain" id="PRO_5012489158" description="Kazal-like domain-containing protein" evidence="1">
    <location>
        <begin position="24"/>
        <end position="75"/>
    </location>
</feature>
<dbReference type="Gene3D" id="3.30.60.30">
    <property type="match status" value="1"/>
</dbReference>
<reference evidence="3 4" key="1">
    <citation type="journal article" date="2017" name="Curr. Biol.">
        <title>The Evolution of Venom by Co-option of Single-Copy Genes.</title>
        <authorList>
            <person name="Martinson E.O."/>
            <person name="Mrinalini"/>
            <person name="Kelkar Y.D."/>
            <person name="Chang C.H."/>
            <person name="Werren J.H."/>
        </authorList>
    </citation>
    <scope>NUCLEOTIDE SEQUENCE [LARGE SCALE GENOMIC DNA]</scope>
    <source>
        <strain evidence="3 4">Alberta</strain>
        <tissue evidence="3">Whole body</tissue>
    </source>
</reference>
<dbReference type="SMART" id="SM00280">
    <property type="entry name" value="KAZAL"/>
    <property type="match status" value="1"/>
</dbReference>
<keyword evidence="4" id="KW-1185">Reference proteome</keyword>
<dbReference type="PROSITE" id="PS51465">
    <property type="entry name" value="KAZAL_2"/>
    <property type="match status" value="1"/>
</dbReference>
<evidence type="ECO:0000313" key="4">
    <source>
        <dbReference type="Proteomes" id="UP000215335"/>
    </source>
</evidence>
<dbReference type="Proteomes" id="UP000215335">
    <property type="component" value="Unassembled WGS sequence"/>
</dbReference>
<evidence type="ECO:0000256" key="1">
    <source>
        <dbReference type="SAM" id="SignalP"/>
    </source>
</evidence>